<dbReference type="NCBIfam" id="NF041496">
    <property type="entry name" value="MobQ"/>
    <property type="match status" value="1"/>
</dbReference>
<dbReference type="Pfam" id="PF03389">
    <property type="entry name" value="MobA_MobL"/>
    <property type="match status" value="1"/>
</dbReference>
<feature type="domain" description="MobA/MobL protein" evidence="3">
    <location>
        <begin position="21"/>
        <end position="236"/>
    </location>
</feature>
<dbReference type="InterPro" id="IPR040834">
    <property type="entry name" value="NES_C_h"/>
</dbReference>
<dbReference type="RefSeq" id="WP_406794166.1">
    <property type="nucleotide sequence ID" value="NZ_JBJHZX010000045.1"/>
</dbReference>
<dbReference type="InterPro" id="IPR005053">
    <property type="entry name" value="MobA_MobL"/>
</dbReference>
<feature type="domain" description="Nicking enzyme C-terminal middle helical" evidence="4">
    <location>
        <begin position="453"/>
        <end position="508"/>
    </location>
</feature>
<dbReference type="Pfam" id="PF18208">
    <property type="entry name" value="NES_C_h"/>
    <property type="match status" value="2"/>
</dbReference>
<gene>
    <name evidence="5" type="primary">mobQ</name>
    <name evidence="5" type="ORF">ACJDU8_21185</name>
</gene>
<organism evidence="5 6">
    <name type="scientific">Candidatus Clostridium eludens</name>
    <dbReference type="NCBI Taxonomy" id="3381663"/>
    <lineage>
        <taxon>Bacteria</taxon>
        <taxon>Bacillati</taxon>
        <taxon>Bacillota</taxon>
        <taxon>Clostridia</taxon>
        <taxon>Eubacteriales</taxon>
        <taxon>Clostridiaceae</taxon>
        <taxon>Clostridium</taxon>
    </lineage>
</organism>
<name>A0ABW8SPR2_9CLOT</name>
<evidence type="ECO:0000259" key="3">
    <source>
        <dbReference type="Pfam" id="PF03389"/>
    </source>
</evidence>
<evidence type="ECO:0000256" key="1">
    <source>
        <dbReference type="ARBA" id="ARBA00010873"/>
    </source>
</evidence>
<comment type="caution">
    <text evidence="5">The sequence shown here is derived from an EMBL/GenBank/DDBJ whole genome shotgun (WGS) entry which is preliminary data.</text>
</comment>
<keyword evidence="6" id="KW-1185">Reference proteome</keyword>
<keyword evidence="2" id="KW-0184">Conjugation</keyword>
<evidence type="ECO:0000313" key="6">
    <source>
        <dbReference type="Proteomes" id="UP001623660"/>
    </source>
</evidence>
<reference evidence="5 6" key="1">
    <citation type="submission" date="2024-11" db="EMBL/GenBank/DDBJ databases">
        <authorList>
            <person name="Heng Y.C."/>
            <person name="Lim A.C.H."/>
            <person name="Lee J.K.Y."/>
            <person name="Kittelmann S."/>
        </authorList>
    </citation>
    <scope>NUCLEOTIDE SEQUENCE [LARGE SCALE GENOMIC DNA]</scope>
    <source>
        <strain evidence="5 6">WILCCON 0269</strain>
    </source>
</reference>
<sequence>MAIFHFEGQIITRSDKKGRQRSSVACAAYRSAEKLLDERNQAVKYYKRQIPPVTRILVPDNAPKWASDRQRLWNEVEKKEKQHNAQLAREFNVALPKELSSEEQEELAFEFCKKTFVDNGMVADISIHREDENNPHFHVMLTMRPFNDSGEWGNKQRKEKVITESGKVKYRAVHITDWNDRNKMKEWRKAWEVMTNSYLEKNGINERISCKSNKELGKETKPQIHEGYAARNIVKRGGESYRVNHNKDVKEYNRNVIELNEYKREKERSADNNKFYNCLDEKEVKKLSNISKYIKAYVNIENIEYRKRQLNNWSKSLEFKDDTIEKIRALSRIEKEEEMLSTAEKILENNADRFIQKHYKNLDLDSLNKHEKIYLVDTTLRENKLLNEEEIEQVKNSAENDRLENSLKDILNNRARFSISLEHDIEHLKDIFNEVEEKYNISFDDIDTVRNAPKKVLTTLRKIANTRKELKVALEIMNKVYDNRLEKMYPNWDNKTKLTIQEKEILIMSNEYYGKTVRAEDFKNPPRKYNLSEQKEILNLLNKDRELLKQKYTNFRLNSKSFVYMFHAECASYYDELGEKQKEQVNNYFNKDNYLKDFKVFNNEFSNNFFNEHLSYERKFDTPKINNLLSDTLKIFISEVNKRIDEEELKRNKKLKQQRRRGHGRSL</sequence>
<accession>A0ABW8SPR2</accession>
<feature type="domain" description="Nicking enzyme C-terminal middle helical" evidence="4">
    <location>
        <begin position="282"/>
        <end position="384"/>
    </location>
</feature>
<dbReference type="Proteomes" id="UP001623660">
    <property type="component" value="Unassembled WGS sequence"/>
</dbReference>
<dbReference type="EMBL" id="JBJHZX010000045">
    <property type="protein sequence ID" value="MFL0198057.1"/>
    <property type="molecule type" value="Genomic_DNA"/>
</dbReference>
<proteinExistence type="inferred from homology"/>
<evidence type="ECO:0000259" key="4">
    <source>
        <dbReference type="Pfam" id="PF18208"/>
    </source>
</evidence>
<protein>
    <submittedName>
        <fullName evidence="5">MobQ family relaxase</fullName>
    </submittedName>
</protein>
<evidence type="ECO:0000313" key="5">
    <source>
        <dbReference type="EMBL" id="MFL0198057.1"/>
    </source>
</evidence>
<evidence type="ECO:0000256" key="2">
    <source>
        <dbReference type="ARBA" id="ARBA00022971"/>
    </source>
</evidence>
<dbReference type="Gene3D" id="3.30.930.30">
    <property type="match status" value="1"/>
</dbReference>
<comment type="similarity">
    <text evidence="1">Belongs to the MobA/MobL family.</text>
</comment>